<proteinExistence type="predicted"/>
<dbReference type="Proteomes" id="UP001157947">
    <property type="component" value="Unassembled WGS sequence"/>
</dbReference>
<accession>A0AA45WJ12</accession>
<organism evidence="1 2">
    <name type="scientific">Venenivibrio stagnispumantis</name>
    <dbReference type="NCBI Taxonomy" id="407998"/>
    <lineage>
        <taxon>Bacteria</taxon>
        <taxon>Pseudomonadati</taxon>
        <taxon>Aquificota</taxon>
        <taxon>Aquificia</taxon>
        <taxon>Aquificales</taxon>
        <taxon>Hydrogenothermaceae</taxon>
        <taxon>Venenivibrio</taxon>
    </lineage>
</organism>
<comment type="caution">
    <text evidence="1">The sequence shown here is derived from an EMBL/GenBank/DDBJ whole genome shotgun (WGS) entry which is preliminary data.</text>
</comment>
<evidence type="ECO:0000313" key="1">
    <source>
        <dbReference type="EMBL" id="SMP01651.1"/>
    </source>
</evidence>
<keyword evidence="2" id="KW-1185">Reference proteome</keyword>
<sequence length="75" mass="8395">MKKLKLALGVSALIAVDGLSISASKSSDTELLKQAKQYFQPLPKQIPSPKDNPITKEKVELGNFIKLFWNFYIKS</sequence>
<name>A0AA45WJ12_9AQUI</name>
<evidence type="ECO:0000313" key="2">
    <source>
        <dbReference type="Proteomes" id="UP001157947"/>
    </source>
</evidence>
<reference evidence="1" key="1">
    <citation type="submission" date="2017-05" db="EMBL/GenBank/DDBJ databases">
        <authorList>
            <person name="Varghese N."/>
            <person name="Submissions S."/>
        </authorList>
    </citation>
    <scope>NUCLEOTIDE SEQUENCE</scope>
    <source>
        <strain evidence="1">DSM 18763</strain>
    </source>
</reference>
<protein>
    <submittedName>
        <fullName evidence="1">Uncharacterized protein</fullName>
    </submittedName>
</protein>
<dbReference type="AlphaFoldDB" id="A0AA45WJ12"/>
<dbReference type="RefSeq" id="WP_265133502.1">
    <property type="nucleotide sequence ID" value="NZ_FXTX01000002.1"/>
</dbReference>
<gene>
    <name evidence="1" type="ORF">SAMN06264868_10214</name>
</gene>
<dbReference type="EMBL" id="FXTX01000002">
    <property type="protein sequence ID" value="SMP01651.1"/>
    <property type="molecule type" value="Genomic_DNA"/>
</dbReference>